<sequence>MSVPGRRKSQRVMMNGKAKENKVISDLSPWILLPIFRYLSTGYIDPIPVKDWLPSSSLTTLSQGRYEKHFLSAALVNRHWSTVARTIIYASVDLEDEDETEVFAETMEDFPELAALVRRLNLGTQCHTKEETSCHIQLLRLCPNLQHLRIQGYNGFLLKEYVEALRACTNLTSLYITRYGLRDWQGDSFCKIGTMVEMMQGWFKLEQVFFHDAIISWCADFDQTQPTPIPRLQRMHMGCSLDTAHIEALSRLAPNLVVFSLSDSGFHSGGSLAAALRVWKSTLIELDLRCEAGSPSSEHWDAVAERLPELSRLNILRVAKGLPPEHYKSAFPPSLREVYVSLPSAADLQSIVDILSSEHRLPSLRLLRTYKPYSEDYDETVRVEICAKRGCLLKWGPMMY</sequence>
<dbReference type="RefSeq" id="XP_007864699.1">
    <property type="nucleotide sequence ID" value="XM_007866508.1"/>
</dbReference>
<keyword evidence="2" id="KW-1185">Reference proteome</keyword>
<dbReference type="GO" id="GO:0019005">
    <property type="term" value="C:SCF ubiquitin ligase complex"/>
    <property type="evidence" value="ECO:0007669"/>
    <property type="project" value="TreeGrafter"/>
</dbReference>
<dbReference type="PANTHER" id="PTHR16134">
    <property type="entry name" value="F-BOX/TPR REPEAT PROTEIN POF3"/>
    <property type="match status" value="1"/>
</dbReference>
<dbReference type="InterPro" id="IPR032675">
    <property type="entry name" value="LRR_dom_sf"/>
</dbReference>
<proteinExistence type="predicted"/>
<dbReference type="eggNOG" id="ENOG502RD5D">
    <property type="taxonomic scope" value="Eukaryota"/>
</dbReference>
<name>S7QCN4_GLOTA</name>
<organism evidence="1 2">
    <name type="scientific">Gloeophyllum trabeum (strain ATCC 11539 / FP-39264 / Madison 617)</name>
    <name type="common">Brown rot fungus</name>
    <dbReference type="NCBI Taxonomy" id="670483"/>
    <lineage>
        <taxon>Eukaryota</taxon>
        <taxon>Fungi</taxon>
        <taxon>Dikarya</taxon>
        <taxon>Basidiomycota</taxon>
        <taxon>Agaricomycotina</taxon>
        <taxon>Agaricomycetes</taxon>
        <taxon>Gloeophyllales</taxon>
        <taxon>Gloeophyllaceae</taxon>
        <taxon>Gloeophyllum</taxon>
    </lineage>
</organism>
<evidence type="ECO:0000313" key="1">
    <source>
        <dbReference type="EMBL" id="EPQ57641.1"/>
    </source>
</evidence>
<dbReference type="GeneID" id="19301646"/>
<protein>
    <recommendedName>
        <fullName evidence="3">F-box domain-containing protein</fullName>
    </recommendedName>
</protein>
<dbReference type="AlphaFoldDB" id="S7QCN4"/>
<dbReference type="Gene3D" id="3.80.10.10">
    <property type="entry name" value="Ribonuclease Inhibitor"/>
    <property type="match status" value="1"/>
</dbReference>
<dbReference type="SUPFAM" id="SSF52047">
    <property type="entry name" value="RNI-like"/>
    <property type="match status" value="1"/>
</dbReference>
<dbReference type="EMBL" id="KB469299">
    <property type="protein sequence ID" value="EPQ57641.1"/>
    <property type="molecule type" value="Genomic_DNA"/>
</dbReference>
<dbReference type="HOGENOM" id="CLU_688993_0_0_1"/>
<evidence type="ECO:0000313" key="2">
    <source>
        <dbReference type="Proteomes" id="UP000030669"/>
    </source>
</evidence>
<dbReference type="OrthoDB" id="3062575at2759"/>
<dbReference type="KEGG" id="gtr:GLOTRDRAFT_127998"/>
<dbReference type="PANTHER" id="PTHR16134:SF148">
    <property type="entry name" value="S-PHASE KINASE-ASSOCIATED PROTEIN 2, ISOFORM A"/>
    <property type="match status" value="1"/>
</dbReference>
<gene>
    <name evidence="1" type="ORF">GLOTRDRAFT_127998</name>
</gene>
<accession>S7QCN4</accession>
<dbReference type="Proteomes" id="UP000030669">
    <property type="component" value="Unassembled WGS sequence"/>
</dbReference>
<reference evidence="1 2" key="1">
    <citation type="journal article" date="2012" name="Science">
        <title>The Paleozoic origin of enzymatic lignin decomposition reconstructed from 31 fungal genomes.</title>
        <authorList>
            <person name="Floudas D."/>
            <person name="Binder M."/>
            <person name="Riley R."/>
            <person name="Barry K."/>
            <person name="Blanchette R.A."/>
            <person name="Henrissat B."/>
            <person name="Martinez A.T."/>
            <person name="Otillar R."/>
            <person name="Spatafora J.W."/>
            <person name="Yadav J.S."/>
            <person name="Aerts A."/>
            <person name="Benoit I."/>
            <person name="Boyd A."/>
            <person name="Carlson A."/>
            <person name="Copeland A."/>
            <person name="Coutinho P.M."/>
            <person name="de Vries R.P."/>
            <person name="Ferreira P."/>
            <person name="Findley K."/>
            <person name="Foster B."/>
            <person name="Gaskell J."/>
            <person name="Glotzer D."/>
            <person name="Gorecki P."/>
            <person name="Heitman J."/>
            <person name="Hesse C."/>
            <person name="Hori C."/>
            <person name="Igarashi K."/>
            <person name="Jurgens J.A."/>
            <person name="Kallen N."/>
            <person name="Kersten P."/>
            <person name="Kohler A."/>
            <person name="Kuees U."/>
            <person name="Kumar T.K.A."/>
            <person name="Kuo A."/>
            <person name="LaButti K."/>
            <person name="Larrondo L.F."/>
            <person name="Lindquist E."/>
            <person name="Ling A."/>
            <person name="Lombard V."/>
            <person name="Lucas S."/>
            <person name="Lundell T."/>
            <person name="Martin R."/>
            <person name="McLaughlin D.J."/>
            <person name="Morgenstern I."/>
            <person name="Morin E."/>
            <person name="Murat C."/>
            <person name="Nagy L.G."/>
            <person name="Nolan M."/>
            <person name="Ohm R.A."/>
            <person name="Patyshakuliyeva A."/>
            <person name="Rokas A."/>
            <person name="Ruiz-Duenas F.J."/>
            <person name="Sabat G."/>
            <person name="Salamov A."/>
            <person name="Samejima M."/>
            <person name="Schmutz J."/>
            <person name="Slot J.C."/>
            <person name="St John F."/>
            <person name="Stenlid J."/>
            <person name="Sun H."/>
            <person name="Sun S."/>
            <person name="Syed K."/>
            <person name="Tsang A."/>
            <person name="Wiebenga A."/>
            <person name="Young D."/>
            <person name="Pisabarro A."/>
            <person name="Eastwood D.C."/>
            <person name="Martin F."/>
            <person name="Cullen D."/>
            <person name="Grigoriev I.V."/>
            <person name="Hibbett D.S."/>
        </authorList>
    </citation>
    <scope>NUCLEOTIDE SEQUENCE [LARGE SCALE GENOMIC DNA]</scope>
    <source>
        <strain evidence="1 2">ATCC 11539</strain>
    </source>
</reference>
<dbReference type="GO" id="GO:0031146">
    <property type="term" value="P:SCF-dependent proteasomal ubiquitin-dependent protein catabolic process"/>
    <property type="evidence" value="ECO:0007669"/>
    <property type="project" value="TreeGrafter"/>
</dbReference>
<evidence type="ECO:0008006" key="3">
    <source>
        <dbReference type="Google" id="ProtNLM"/>
    </source>
</evidence>